<dbReference type="InterPro" id="IPR003594">
    <property type="entry name" value="HATPase_dom"/>
</dbReference>
<dbReference type="PROSITE" id="PS50109">
    <property type="entry name" value="HIS_KIN"/>
    <property type="match status" value="1"/>
</dbReference>
<dbReference type="CDD" id="cd00075">
    <property type="entry name" value="HATPase"/>
    <property type="match status" value="1"/>
</dbReference>
<evidence type="ECO:0000256" key="8">
    <source>
        <dbReference type="ARBA" id="ARBA00023012"/>
    </source>
</evidence>
<evidence type="ECO:0000313" key="12">
    <source>
        <dbReference type="Proteomes" id="UP001059950"/>
    </source>
</evidence>
<keyword evidence="5" id="KW-0547">Nucleotide-binding</keyword>
<comment type="catalytic activity">
    <reaction evidence="1">
        <text>ATP + protein L-histidine = ADP + protein N-phospho-L-histidine.</text>
        <dbReference type="EC" id="2.7.13.3"/>
    </reaction>
</comment>
<keyword evidence="12" id="KW-1185">Reference proteome</keyword>
<dbReference type="SUPFAM" id="SSF55874">
    <property type="entry name" value="ATPase domain of HSP90 chaperone/DNA topoisomerase II/histidine kinase"/>
    <property type="match status" value="1"/>
</dbReference>
<evidence type="ECO:0000256" key="7">
    <source>
        <dbReference type="ARBA" id="ARBA00022840"/>
    </source>
</evidence>
<organism evidence="11 12">
    <name type="scientific">Amphritea atlantica</name>
    <dbReference type="NCBI Taxonomy" id="355243"/>
    <lineage>
        <taxon>Bacteria</taxon>
        <taxon>Pseudomonadati</taxon>
        <taxon>Pseudomonadota</taxon>
        <taxon>Gammaproteobacteria</taxon>
        <taxon>Oceanospirillales</taxon>
        <taxon>Oceanospirillaceae</taxon>
        <taxon>Amphritea</taxon>
    </lineage>
</organism>
<dbReference type="InterPro" id="IPR050351">
    <property type="entry name" value="BphY/WalK/GraS-like"/>
</dbReference>
<protein>
    <recommendedName>
        <fullName evidence="2">histidine kinase</fullName>
        <ecNumber evidence="2">2.7.13.3</ecNumber>
    </recommendedName>
</protein>
<accession>A0ABY5GXN0</accession>
<dbReference type="Proteomes" id="UP001059950">
    <property type="component" value="Chromosome"/>
</dbReference>
<dbReference type="PANTHER" id="PTHR42878">
    <property type="entry name" value="TWO-COMPONENT HISTIDINE KINASE"/>
    <property type="match status" value="1"/>
</dbReference>
<dbReference type="Pfam" id="PF02518">
    <property type="entry name" value="HATPase_c"/>
    <property type="match status" value="1"/>
</dbReference>
<dbReference type="PRINTS" id="PR00344">
    <property type="entry name" value="BCTRLSENSOR"/>
</dbReference>
<evidence type="ECO:0000256" key="6">
    <source>
        <dbReference type="ARBA" id="ARBA00022777"/>
    </source>
</evidence>
<keyword evidence="9" id="KW-0472">Membrane</keyword>
<dbReference type="Gene3D" id="1.10.287.130">
    <property type="match status" value="1"/>
</dbReference>
<keyword evidence="9" id="KW-0812">Transmembrane</keyword>
<dbReference type="Pfam" id="PF00512">
    <property type="entry name" value="HisKA"/>
    <property type="match status" value="1"/>
</dbReference>
<dbReference type="EMBL" id="CP073344">
    <property type="protein sequence ID" value="UTW03621.1"/>
    <property type="molecule type" value="Genomic_DNA"/>
</dbReference>
<dbReference type="InterPro" id="IPR036890">
    <property type="entry name" value="HATPase_C_sf"/>
</dbReference>
<proteinExistence type="predicted"/>
<evidence type="ECO:0000256" key="9">
    <source>
        <dbReference type="SAM" id="Phobius"/>
    </source>
</evidence>
<evidence type="ECO:0000256" key="3">
    <source>
        <dbReference type="ARBA" id="ARBA00022553"/>
    </source>
</evidence>
<dbReference type="GO" id="GO:0016301">
    <property type="term" value="F:kinase activity"/>
    <property type="evidence" value="ECO:0007669"/>
    <property type="project" value="UniProtKB-KW"/>
</dbReference>
<feature type="transmembrane region" description="Helical" evidence="9">
    <location>
        <begin position="318"/>
        <end position="340"/>
    </location>
</feature>
<keyword evidence="4" id="KW-0808">Transferase</keyword>
<evidence type="ECO:0000256" key="1">
    <source>
        <dbReference type="ARBA" id="ARBA00000085"/>
    </source>
</evidence>
<evidence type="ECO:0000256" key="2">
    <source>
        <dbReference type="ARBA" id="ARBA00012438"/>
    </source>
</evidence>
<feature type="domain" description="Histidine kinase" evidence="10">
    <location>
        <begin position="359"/>
        <end position="563"/>
    </location>
</feature>
<keyword evidence="9" id="KW-1133">Transmembrane helix</keyword>
<dbReference type="SMART" id="SM00388">
    <property type="entry name" value="HisKA"/>
    <property type="match status" value="1"/>
</dbReference>
<dbReference type="InterPro" id="IPR003661">
    <property type="entry name" value="HisK_dim/P_dom"/>
</dbReference>
<dbReference type="InterPro" id="IPR004358">
    <property type="entry name" value="Sig_transdc_His_kin-like_C"/>
</dbReference>
<keyword evidence="8" id="KW-0902">Two-component regulatory system</keyword>
<gene>
    <name evidence="11" type="ORF">KDX31_00795</name>
</gene>
<keyword evidence="7" id="KW-0067">ATP-binding</keyword>
<evidence type="ECO:0000259" key="10">
    <source>
        <dbReference type="PROSITE" id="PS50109"/>
    </source>
</evidence>
<dbReference type="SMART" id="SM00387">
    <property type="entry name" value="HATPase_c"/>
    <property type="match status" value="1"/>
</dbReference>
<evidence type="ECO:0000256" key="4">
    <source>
        <dbReference type="ARBA" id="ARBA00022679"/>
    </source>
</evidence>
<evidence type="ECO:0000256" key="5">
    <source>
        <dbReference type="ARBA" id="ARBA00022741"/>
    </source>
</evidence>
<sequence>MNRRTPLLLAVIIALPLLLLAWFGVRLQLDQQQVVAHQLSNLATGRLQSIDAQFQEHFFRLQQLFIRQTAVLQQQTAGQYRVEEVRRFIAQSAAVKQVFVLSPTGERLFPPSDQPLNHQEQEFVALTRNLLRQPERFTMPTVDPVGGPDGINQGYSGGSNDTLKSARLSSPVAQKNRYSGDAAVQGVSESAGLSAPEPPHGWIAWYAEVGLQQIFWLQDSDGNTVGFALNSARLLSDLIDLLPSSSVAGVATQVSIEPEMDSEIRLVNDRGEIAYSWGGVRVTEKGQKPLQTMPLSHPLASWHLAYYTSELPMALSGWLGLVVLLVLLAAGLSTLAYLLYREHNRELRLAEQRVNFVNQVSHELKTPLTNVRLYTEMLEHELSDDEPVAQRYLGVISSEAGRLSRLIENVLSFSRSKREGVSVRYQPGVIDNCIDQVVELFTPVLSARTLSIRFTGEAKQLCHFDGEALEQILNNLLSNCEKYAADGRFVDISSWQQERSGRLYSYIRVRDFGPGIPADEADKVFEPFYRGSEKLTEGVSGTGIGLGLARDLARAHQGELMVEPGYSTKAPSDLQSSSPTETSGASFLLTLVTPVALSTEQQDRKPDY</sequence>
<dbReference type="InterPro" id="IPR036097">
    <property type="entry name" value="HisK_dim/P_sf"/>
</dbReference>
<reference evidence="11" key="1">
    <citation type="submission" date="2021-04" db="EMBL/GenBank/DDBJ databases">
        <title>Oceanospirillales bacteria with DddD are important DMSP degraders in coastal seawater.</title>
        <authorList>
            <person name="Liu J."/>
        </authorList>
    </citation>
    <scope>NUCLEOTIDE SEQUENCE</scope>
    <source>
        <strain evidence="11">GY6</strain>
    </source>
</reference>
<evidence type="ECO:0000313" key="11">
    <source>
        <dbReference type="EMBL" id="UTW03621.1"/>
    </source>
</evidence>
<keyword evidence="6 11" id="KW-0418">Kinase</keyword>
<dbReference type="InterPro" id="IPR005467">
    <property type="entry name" value="His_kinase_dom"/>
</dbReference>
<dbReference type="Gene3D" id="3.30.565.10">
    <property type="entry name" value="Histidine kinase-like ATPase, C-terminal domain"/>
    <property type="match status" value="1"/>
</dbReference>
<name>A0ABY5GXN0_9GAMM</name>
<keyword evidence="3" id="KW-0597">Phosphoprotein</keyword>
<dbReference type="SUPFAM" id="SSF47384">
    <property type="entry name" value="Homodimeric domain of signal transducing histidine kinase"/>
    <property type="match status" value="1"/>
</dbReference>
<dbReference type="CDD" id="cd00082">
    <property type="entry name" value="HisKA"/>
    <property type="match status" value="1"/>
</dbReference>
<dbReference type="EC" id="2.7.13.3" evidence="2"/>
<dbReference type="PANTHER" id="PTHR42878:SF7">
    <property type="entry name" value="SENSOR HISTIDINE KINASE GLRK"/>
    <property type="match status" value="1"/>
</dbReference>